<keyword evidence="3" id="KW-1185">Reference proteome</keyword>
<evidence type="ECO:0000313" key="3">
    <source>
        <dbReference type="Proteomes" id="UP001055102"/>
    </source>
</evidence>
<name>A0ABQ4SVP0_9HYPH</name>
<evidence type="ECO:0008006" key="4">
    <source>
        <dbReference type="Google" id="ProtNLM"/>
    </source>
</evidence>
<dbReference type="Proteomes" id="UP001055102">
    <property type="component" value="Unassembled WGS sequence"/>
</dbReference>
<keyword evidence="1" id="KW-0472">Membrane</keyword>
<protein>
    <recommendedName>
        <fullName evidence="4">ABC transporter permease</fullName>
    </recommendedName>
</protein>
<proteinExistence type="predicted"/>
<reference evidence="2" key="2">
    <citation type="submission" date="2021-08" db="EMBL/GenBank/DDBJ databases">
        <authorList>
            <person name="Tani A."/>
            <person name="Ola A."/>
            <person name="Ogura Y."/>
            <person name="Katsura K."/>
            <person name="Hayashi T."/>
        </authorList>
    </citation>
    <scope>NUCLEOTIDE SEQUENCE</scope>
    <source>
        <strain evidence="2">LMG 23639</strain>
    </source>
</reference>
<evidence type="ECO:0000256" key="1">
    <source>
        <dbReference type="SAM" id="Phobius"/>
    </source>
</evidence>
<keyword evidence="1" id="KW-0812">Transmembrane</keyword>
<organism evidence="2 3">
    <name type="scientific">Methylobacterium jeotgali</name>
    <dbReference type="NCBI Taxonomy" id="381630"/>
    <lineage>
        <taxon>Bacteria</taxon>
        <taxon>Pseudomonadati</taxon>
        <taxon>Pseudomonadota</taxon>
        <taxon>Alphaproteobacteria</taxon>
        <taxon>Hyphomicrobiales</taxon>
        <taxon>Methylobacteriaceae</taxon>
        <taxon>Methylobacterium</taxon>
    </lineage>
</organism>
<comment type="caution">
    <text evidence="2">The sequence shown here is derived from an EMBL/GenBank/DDBJ whole genome shotgun (WGS) entry which is preliminary data.</text>
</comment>
<evidence type="ECO:0000313" key="2">
    <source>
        <dbReference type="EMBL" id="GJE06538.1"/>
    </source>
</evidence>
<accession>A0ABQ4SVP0</accession>
<reference evidence="2" key="1">
    <citation type="journal article" date="2021" name="Front. Microbiol.">
        <title>Comprehensive Comparative Genomics and Phenotyping of Methylobacterium Species.</title>
        <authorList>
            <person name="Alessa O."/>
            <person name="Ogura Y."/>
            <person name="Fujitani Y."/>
            <person name="Takami H."/>
            <person name="Hayashi T."/>
            <person name="Sahin N."/>
            <person name="Tani A."/>
        </authorList>
    </citation>
    <scope>NUCLEOTIDE SEQUENCE</scope>
    <source>
        <strain evidence="2">LMG 23639</strain>
    </source>
</reference>
<keyword evidence="1" id="KW-1133">Transmembrane helix</keyword>
<sequence>MIGTRESLERHGETRAWIVRRFHDALVVVGGLVLALPLIVPFA</sequence>
<dbReference type="EMBL" id="BPQR01000030">
    <property type="protein sequence ID" value="GJE06538.1"/>
    <property type="molecule type" value="Genomic_DNA"/>
</dbReference>
<feature type="transmembrane region" description="Helical" evidence="1">
    <location>
        <begin position="21"/>
        <end position="40"/>
    </location>
</feature>
<dbReference type="RefSeq" id="WP_283206355.1">
    <property type="nucleotide sequence ID" value="NZ_BPQR01000030.1"/>
</dbReference>
<gene>
    <name evidence="2" type="ORF">AOPFMNJM_1858</name>
</gene>